<dbReference type="GO" id="GO:0005737">
    <property type="term" value="C:cytoplasm"/>
    <property type="evidence" value="ECO:0007669"/>
    <property type="project" value="TreeGrafter"/>
</dbReference>
<feature type="region of interest" description="Disordered" evidence="1">
    <location>
        <begin position="251"/>
        <end position="274"/>
    </location>
</feature>
<evidence type="ECO:0000313" key="4">
    <source>
        <dbReference type="Proteomes" id="UP000053328"/>
    </source>
</evidence>
<protein>
    <recommendedName>
        <fullName evidence="2">25S rRNA (uridine-N(3))-methyltransferase BMT5-like domain-containing protein</fullName>
    </recommendedName>
</protein>
<feature type="region of interest" description="Disordered" evidence="1">
    <location>
        <begin position="1"/>
        <end position="49"/>
    </location>
</feature>
<dbReference type="EMBL" id="KN847494">
    <property type="protein sequence ID" value="KIW16608.1"/>
    <property type="molecule type" value="Genomic_DNA"/>
</dbReference>
<dbReference type="GeneID" id="27330879"/>
<sequence>MGKVKRQAQKHSNHHDNPRKGATSISRRQHSQKPPTIVKKAASKPVSHDNLQGRLKVPFTKFDNVLLVGEGDFSFSLSLKQHHKVNQITATCYDSKEALESKYPSVAQTVRRLAGSSHEFPTKEIPGDDSDSTKADVHVGGEDTEWNGFSPPPLSPSPASPGDEAGETTSKIPKVNLLYGVDATKLLSTHKKALRPYGPFTKIVFNFPHVGGLSTDVNRQVRYNQELLVGFLKGAKDLLSTPARPAKVIKSETYDEDDELDEAEVSDNETRRDPGAVSGQILVTLFEGEPYTLWNIRDLARHSGLKVIESFKFPWSAYPGYQHARTIGDITTGKDRSEQGKRKGAWRGEERDARCYVLEDKDAETSGQASKKRKRRDHDSDGDDGD</sequence>
<feature type="compositionally biased region" description="Acidic residues" evidence="1">
    <location>
        <begin position="254"/>
        <end position="267"/>
    </location>
</feature>
<evidence type="ECO:0000256" key="1">
    <source>
        <dbReference type="SAM" id="MobiDB-lite"/>
    </source>
</evidence>
<dbReference type="PANTHER" id="PTHR11538">
    <property type="entry name" value="PHENYLALANYL-TRNA SYNTHETASE"/>
    <property type="match status" value="1"/>
</dbReference>
<evidence type="ECO:0000313" key="3">
    <source>
        <dbReference type="EMBL" id="KIW16608.1"/>
    </source>
</evidence>
<proteinExistence type="predicted"/>
<dbReference type="HOGENOM" id="CLU_035438_0_1_1"/>
<reference evidence="3 4" key="1">
    <citation type="submission" date="2015-01" db="EMBL/GenBank/DDBJ databases">
        <title>The Genome Sequence of Exophiala spinifera CBS89968.</title>
        <authorList>
            <consortium name="The Broad Institute Genomics Platform"/>
            <person name="Cuomo C."/>
            <person name="de Hoog S."/>
            <person name="Gorbushina A."/>
            <person name="Stielow B."/>
            <person name="Teixiera M."/>
            <person name="Abouelleil A."/>
            <person name="Chapman S.B."/>
            <person name="Priest M."/>
            <person name="Young S.K."/>
            <person name="Wortman J."/>
            <person name="Nusbaum C."/>
            <person name="Birren B."/>
        </authorList>
    </citation>
    <scope>NUCLEOTIDE SEQUENCE [LARGE SCALE GENOMIC DNA]</scope>
    <source>
        <strain evidence="3 4">CBS 89968</strain>
    </source>
</reference>
<dbReference type="Proteomes" id="UP000053328">
    <property type="component" value="Unassembled WGS sequence"/>
</dbReference>
<feature type="compositionally biased region" description="Basic and acidic residues" evidence="1">
    <location>
        <begin position="120"/>
        <end position="141"/>
    </location>
</feature>
<organism evidence="3 4">
    <name type="scientific">Exophiala spinifera</name>
    <dbReference type="NCBI Taxonomy" id="91928"/>
    <lineage>
        <taxon>Eukaryota</taxon>
        <taxon>Fungi</taxon>
        <taxon>Dikarya</taxon>
        <taxon>Ascomycota</taxon>
        <taxon>Pezizomycotina</taxon>
        <taxon>Eurotiomycetes</taxon>
        <taxon>Chaetothyriomycetidae</taxon>
        <taxon>Chaetothyriales</taxon>
        <taxon>Herpotrichiellaceae</taxon>
        <taxon>Exophiala</taxon>
    </lineage>
</organism>
<feature type="region of interest" description="Disordered" evidence="1">
    <location>
        <begin position="113"/>
        <end position="171"/>
    </location>
</feature>
<feature type="compositionally biased region" description="Pro residues" evidence="1">
    <location>
        <begin position="150"/>
        <end position="159"/>
    </location>
</feature>
<dbReference type="GO" id="GO:0070042">
    <property type="term" value="F:rRNA (uridine-N3-)-methyltransferase activity"/>
    <property type="evidence" value="ECO:0007669"/>
    <property type="project" value="InterPro"/>
</dbReference>
<dbReference type="PANTHER" id="PTHR11538:SF26">
    <property type="entry name" value="FERREDOXIN-FOLD ANTICODON-BINDING DOMAIN-CONTAINING PROTEIN 1"/>
    <property type="match status" value="1"/>
</dbReference>
<dbReference type="STRING" id="91928.A0A0D2BCB1"/>
<accession>A0A0D2BCB1</accession>
<name>A0A0D2BCB1_9EURO</name>
<feature type="region of interest" description="Disordered" evidence="1">
    <location>
        <begin position="329"/>
        <end position="386"/>
    </location>
</feature>
<feature type="domain" description="25S rRNA (uridine-N(3))-methyltransferase BMT5-like" evidence="2">
    <location>
        <begin position="174"/>
        <end position="325"/>
    </location>
</feature>
<evidence type="ECO:0000259" key="2">
    <source>
        <dbReference type="Pfam" id="PF10354"/>
    </source>
</evidence>
<dbReference type="Pfam" id="PF10354">
    <property type="entry name" value="BMT5-like"/>
    <property type="match status" value="2"/>
</dbReference>
<dbReference type="VEuPathDB" id="FungiDB:PV08_03796"/>
<gene>
    <name evidence="3" type="ORF">PV08_03796</name>
</gene>
<dbReference type="AlphaFoldDB" id="A0A0D2BCB1"/>
<feature type="compositionally biased region" description="Basic and acidic residues" evidence="1">
    <location>
        <begin position="332"/>
        <end position="364"/>
    </location>
</feature>
<dbReference type="OrthoDB" id="273345at2759"/>
<dbReference type="GO" id="GO:0070475">
    <property type="term" value="P:rRNA base methylation"/>
    <property type="evidence" value="ECO:0007669"/>
    <property type="project" value="InterPro"/>
</dbReference>
<feature type="domain" description="25S rRNA (uridine-N(3))-methyltransferase BMT5-like" evidence="2">
    <location>
        <begin position="66"/>
        <end position="115"/>
    </location>
</feature>
<keyword evidence="4" id="KW-1185">Reference proteome</keyword>
<dbReference type="RefSeq" id="XP_016236824.1">
    <property type="nucleotide sequence ID" value="XM_016378147.1"/>
</dbReference>
<feature type="compositionally biased region" description="Basic residues" evidence="1">
    <location>
        <begin position="1"/>
        <end position="13"/>
    </location>
</feature>
<dbReference type="InterPro" id="IPR019446">
    <property type="entry name" value="BMT5-like"/>
</dbReference>